<evidence type="ECO:0000256" key="4">
    <source>
        <dbReference type="ARBA" id="ARBA00022989"/>
    </source>
</evidence>
<name>S2W1C7_9ACTN</name>
<evidence type="ECO:0000256" key="2">
    <source>
        <dbReference type="ARBA" id="ARBA00022475"/>
    </source>
</evidence>
<dbReference type="Proteomes" id="UP000014417">
    <property type="component" value="Unassembled WGS sequence"/>
</dbReference>
<feature type="transmembrane region" description="Helical" evidence="6">
    <location>
        <begin position="228"/>
        <end position="249"/>
    </location>
</feature>
<accession>S2W1C7</accession>
<feature type="transmembrane region" description="Helical" evidence="6">
    <location>
        <begin position="261"/>
        <end position="287"/>
    </location>
</feature>
<comment type="caution">
    <text evidence="7">The sequence shown here is derived from an EMBL/GenBank/DDBJ whole genome shotgun (WGS) entry which is preliminary data.</text>
</comment>
<evidence type="ECO:0000256" key="5">
    <source>
        <dbReference type="ARBA" id="ARBA00023136"/>
    </source>
</evidence>
<protein>
    <submittedName>
        <fullName evidence="7">Inner membrane protein YhjD</fullName>
    </submittedName>
</protein>
<keyword evidence="2" id="KW-1003">Cell membrane</keyword>
<keyword evidence="3 6" id="KW-0812">Transmembrane</keyword>
<dbReference type="Pfam" id="PF03631">
    <property type="entry name" value="Virul_fac_BrkB"/>
    <property type="match status" value="1"/>
</dbReference>
<feature type="transmembrane region" description="Helical" evidence="6">
    <location>
        <begin position="149"/>
        <end position="174"/>
    </location>
</feature>
<sequence>MNRINKLLKWVGQTPVVAHFIRAAQRYMNRLGNQFAGSITFFSVLAIVPILMFAFAALGLTLTVIRPQWMGLVQEIIRDNLMVGPIQEKVLGLVEVYLFGWQQVGIVAIIVALVVGSGWMNNLKNAIRGVTSTDFDLRESRRFFLWEPLFSAAMLLVLMVLIAVSFALSVVGVYLAEQIVRWLNLENLGFSQTFIQVVSLALGWLFISAMFMVIYVALPQTKSPRRTVVIGSGLAGACFLAVQGAASLLSDLFSANRSIQLFGPIIVTMLVLNIFARLLLFWASWIATATQPAIAYRWSPADEPLRNRPDTITVPGHWEAADRDRESNEALKFLRDE</sequence>
<dbReference type="AlphaFoldDB" id="S2W1C7"/>
<evidence type="ECO:0000313" key="8">
    <source>
        <dbReference type="Proteomes" id="UP000014417"/>
    </source>
</evidence>
<keyword evidence="5 6" id="KW-0472">Membrane</keyword>
<dbReference type="PANTHER" id="PTHR30213">
    <property type="entry name" value="INNER MEMBRANE PROTEIN YHJD"/>
    <property type="match status" value="1"/>
</dbReference>
<feature type="transmembrane region" description="Helical" evidence="6">
    <location>
        <begin position="99"/>
        <end position="119"/>
    </location>
</feature>
<dbReference type="InterPro" id="IPR017039">
    <property type="entry name" value="Virul_fac_BrkB"/>
</dbReference>
<organism evidence="7 8">
    <name type="scientific">Propionimicrobium lymphophilum ACS-093-V-SCH5</name>
    <dbReference type="NCBI Taxonomy" id="883161"/>
    <lineage>
        <taxon>Bacteria</taxon>
        <taxon>Bacillati</taxon>
        <taxon>Actinomycetota</taxon>
        <taxon>Actinomycetes</taxon>
        <taxon>Propionibacteriales</taxon>
        <taxon>Propionibacteriaceae</taxon>
        <taxon>Propionimicrobium</taxon>
    </lineage>
</organism>
<dbReference type="PANTHER" id="PTHR30213:SF1">
    <property type="entry name" value="INNER MEMBRANE PROTEIN YHJD"/>
    <property type="match status" value="1"/>
</dbReference>
<feature type="transmembrane region" description="Helical" evidence="6">
    <location>
        <begin position="194"/>
        <end position="216"/>
    </location>
</feature>
<evidence type="ECO:0000256" key="6">
    <source>
        <dbReference type="SAM" id="Phobius"/>
    </source>
</evidence>
<dbReference type="STRING" id="883161.HMPREF9306_01724"/>
<feature type="transmembrane region" description="Helical" evidence="6">
    <location>
        <begin position="35"/>
        <end position="65"/>
    </location>
</feature>
<evidence type="ECO:0000313" key="7">
    <source>
        <dbReference type="EMBL" id="EPD32160.1"/>
    </source>
</evidence>
<evidence type="ECO:0000256" key="3">
    <source>
        <dbReference type="ARBA" id="ARBA00022692"/>
    </source>
</evidence>
<evidence type="ECO:0000256" key="1">
    <source>
        <dbReference type="ARBA" id="ARBA00004651"/>
    </source>
</evidence>
<keyword evidence="8" id="KW-1185">Reference proteome</keyword>
<proteinExistence type="predicted"/>
<dbReference type="HOGENOM" id="CLU_050028_2_0_11"/>
<dbReference type="EMBL" id="AGZR01000009">
    <property type="protein sequence ID" value="EPD32160.1"/>
    <property type="molecule type" value="Genomic_DNA"/>
</dbReference>
<keyword evidence="4 6" id="KW-1133">Transmembrane helix</keyword>
<comment type="subcellular location">
    <subcellularLocation>
        <location evidence="1">Cell membrane</location>
        <topology evidence="1">Multi-pass membrane protein</topology>
    </subcellularLocation>
</comment>
<reference evidence="7 8" key="1">
    <citation type="submission" date="2013-04" db="EMBL/GenBank/DDBJ databases">
        <title>The Genome Sequence of Propionimicrobium lymphophilum ACS-093-V-SCH5.</title>
        <authorList>
            <consortium name="The Broad Institute Genomics Platform"/>
            <person name="Earl A."/>
            <person name="Ward D."/>
            <person name="Feldgarden M."/>
            <person name="Gevers D."/>
            <person name="Saerens B."/>
            <person name="Vaneechoutte M."/>
            <person name="Walker B."/>
            <person name="Young S."/>
            <person name="Zeng Q."/>
            <person name="Gargeya S."/>
            <person name="Fitzgerald M."/>
            <person name="Haas B."/>
            <person name="Abouelleil A."/>
            <person name="Allen A.W."/>
            <person name="Alvarado L."/>
            <person name="Arachchi H.M."/>
            <person name="Berlin A.M."/>
            <person name="Chapman S.B."/>
            <person name="Gainer-Dewar J."/>
            <person name="Goldberg J."/>
            <person name="Griggs A."/>
            <person name="Gujja S."/>
            <person name="Hansen M."/>
            <person name="Howarth C."/>
            <person name="Imamovic A."/>
            <person name="Ireland A."/>
            <person name="Larimer J."/>
            <person name="McCowan C."/>
            <person name="Murphy C."/>
            <person name="Pearson M."/>
            <person name="Poon T.W."/>
            <person name="Priest M."/>
            <person name="Roberts A."/>
            <person name="Saif S."/>
            <person name="Shea T."/>
            <person name="Sisk P."/>
            <person name="Sykes S."/>
            <person name="Wortman J."/>
            <person name="Nusbaum C."/>
            <person name="Birren B."/>
        </authorList>
    </citation>
    <scope>NUCLEOTIDE SEQUENCE [LARGE SCALE GENOMIC DNA]</scope>
    <source>
        <strain evidence="7 8">ACS-093-V-SCH5</strain>
    </source>
</reference>
<dbReference type="RefSeq" id="WP_016456535.1">
    <property type="nucleotide sequence ID" value="NZ_KE150269.1"/>
</dbReference>
<dbReference type="GO" id="GO:0005886">
    <property type="term" value="C:plasma membrane"/>
    <property type="evidence" value="ECO:0007669"/>
    <property type="project" value="UniProtKB-SubCell"/>
</dbReference>
<dbReference type="OrthoDB" id="4127374at2"/>
<gene>
    <name evidence="7" type="ORF">HMPREF9306_01724</name>
</gene>